<evidence type="ECO:0000313" key="4">
    <source>
        <dbReference type="EMBL" id="GMH01249.1"/>
    </source>
</evidence>
<dbReference type="Gene3D" id="1.20.930.20">
    <property type="entry name" value="Adaptor protein Cbl, N-terminal domain"/>
    <property type="match status" value="1"/>
</dbReference>
<protein>
    <recommendedName>
        <fullName evidence="3">DUF7792 domain-containing protein</fullName>
    </recommendedName>
</protein>
<dbReference type="InterPro" id="IPR016024">
    <property type="entry name" value="ARM-type_fold"/>
</dbReference>
<keyword evidence="5" id="KW-1185">Reference proteome</keyword>
<dbReference type="GO" id="GO:0007166">
    <property type="term" value="P:cell surface receptor signaling pathway"/>
    <property type="evidence" value="ECO:0007669"/>
    <property type="project" value="InterPro"/>
</dbReference>
<dbReference type="Pfam" id="PF00514">
    <property type="entry name" value="Arm"/>
    <property type="match status" value="1"/>
</dbReference>
<dbReference type="PANTHER" id="PTHR46168">
    <property type="entry name" value="ARMADILLO REPEAT ONLY 4"/>
    <property type="match status" value="1"/>
</dbReference>
<evidence type="ECO:0000256" key="2">
    <source>
        <dbReference type="PROSITE-ProRule" id="PRU00259"/>
    </source>
</evidence>
<organism evidence="4 5">
    <name type="scientific">Nepenthes gracilis</name>
    <name type="common">Slender pitcher plant</name>
    <dbReference type="NCBI Taxonomy" id="150966"/>
    <lineage>
        <taxon>Eukaryota</taxon>
        <taxon>Viridiplantae</taxon>
        <taxon>Streptophyta</taxon>
        <taxon>Embryophyta</taxon>
        <taxon>Tracheophyta</taxon>
        <taxon>Spermatophyta</taxon>
        <taxon>Magnoliopsida</taxon>
        <taxon>eudicotyledons</taxon>
        <taxon>Gunneridae</taxon>
        <taxon>Pentapetalae</taxon>
        <taxon>Caryophyllales</taxon>
        <taxon>Nepenthaceae</taxon>
        <taxon>Nepenthes</taxon>
    </lineage>
</organism>
<dbReference type="SMART" id="SM00185">
    <property type="entry name" value="ARM"/>
    <property type="match status" value="4"/>
</dbReference>
<dbReference type="SUPFAM" id="SSF48371">
    <property type="entry name" value="ARM repeat"/>
    <property type="match status" value="1"/>
</dbReference>
<feature type="repeat" description="ARM" evidence="2">
    <location>
        <begin position="197"/>
        <end position="241"/>
    </location>
</feature>
<feature type="domain" description="DUF7792" evidence="3">
    <location>
        <begin position="14"/>
        <end position="135"/>
    </location>
</feature>
<dbReference type="PANTHER" id="PTHR46168:SF15">
    <property type="entry name" value="ARMADILLO REPEAT-CONTAINING DOMAIN-CONTAINING PROTEIN"/>
    <property type="match status" value="1"/>
</dbReference>
<dbReference type="Gene3D" id="1.25.10.10">
    <property type="entry name" value="Leucine-rich Repeat Variant"/>
    <property type="match status" value="2"/>
</dbReference>
<dbReference type="Proteomes" id="UP001279734">
    <property type="component" value="Unassembled WGS sequence"/>
</dbReference>
<evidence type="ECO:0000259" key="3">
    <source>
        <dbReference type="Pfam" id="PF25055"/>
    </source>
</evidence>
<keyword evidence="1" id="KW-0677">Repeat</keyword>
<comment type="caution">
    <text evidence="4">The sequence shown here is derived from an EMBL/GenBank/DDBJ whole genome shotgun (WGS) entry which is preliminary data.</text>
</comment>
<name>A0AAD3RYZ1_NEPGR</name>
<dbReference type="EMBL" id="BSYO01000002">
    <property type="protein sequence ID" value="GMH01249.1"/>
    <property type="molecule type" value="Genomic_DNA"/>
</dbReference>
<accession>A0AAD3RYZ1</accession>
<proteinExistence type="predicted"/>
<dbReference type="InterPro" id="IPR036537">
    <property type="entry name" value="Adaptor_Cbl_N_dom_sf"/>
</dbReference>
<sequence>MAAAEAEEAKTLNDELERAIWLADRVRKSGEEAQSSMPECLEMARKVDKISQMLRSIVRLANSRPADSFYDRPILRIVTDVSKNLQRARTLARNCKNAGFLCHVFTITTLADFKKVLNLLDTSIADLNWLSSIFDGEGPKLALPPFVSNDPTLAWVWSYTASLVMGRELNDRIDSANNLALLAKVNDRNKKMIAEEGAIPWLLKLLKYAGGSAEGQIAAANALSSLVDNEERTRLIAGEHAIPIIVQILGDSHMKVQIAVADLVARMANVDGMAREAFGRENVIKPLVSCLLVDSVLDDHNLIERDGSRSGGPEVNYNLKANFALALWRLCEGSLSNSRKIAEGKGLISLSKIIETEKGVLQFNCLMTVMEIAAMAETNTDLRKAAWKPNSPPVKAVLDQLLRVIMEESIPDFRIPAIKAIGSLSLTFARKETRMIGPLAAQLGSCFLNVAIESAIALGKFACKENYNRVENSKAIIEYNGVPVLMKMIRGVNEIAKIHGLVLLCHLSVNVGNSMALEEARALSTLEDAARFVAGQNPELRGLLDAAIHRLTLYQAVAHPHRHS</sequence>
<evidence type="ECO:0000256" key="1">
    <source>
        <dbReference type="ARBA" id="ARBA00022737"/>
    </source>
</evidence>
<dbReference type="AlphaFoldDB" id="A0AAD3RYZ1"/>
<dbReference type="PROSITE" id="PS50176">
    <property type="entry name" value="ARM_REPEAT"/>
    <property type="match status" value="1"/>
</dbReference>
<gene>
    <name evidence="4" type="ORF">Nepgr_003088</name>
</gene>
<dbReference type="Pfam" id="PF25055">
    <property type="entry name" value="DUF7792"/>
    <property type="match status" value="1"/>
</dbReference>
<reference evidence="4" key="1">
    <citation type="submission" date="2023-05" db="EMBL/GenBank/DDBJ databases">
        <title>Nepenthes gracilis genome sequencing.</title>
        <authorList>
            <person name="Fukushima K."/>
        </authorList>
    </citation>
    <scope>NUCLEOTIDE SEQUENCE</scope>
    <source>
        <strain evidence="4">SING2019-196</strain>
    </source>
</reference>
<dbReference type="InterPro" id="IPR000225">
    <property type="entry name" value="Armadillo"/>
</dbReference>
<evidence type="ECO:0000313" key="5">
    <source>
        <dbReference type="Proteomes" id="UP001279734"/>
    </source>
</evidence>
<dbReference type="InterPro" id="IPR011989">
    <property type="entry name" value="ARM-like"/>
</dbReference>
<dbReference type="InterPro" id="IPR056694">
    <property type="entry name" value="DUF7792"/>
</dbReference>